<feature type="compositionally biased region" description="Basic and acidic residues" evidence="1">
    <location>
        <begin position="24"/>
        <end position="33"/>
    </location>
</feature>
<feature type="region of interest" description="Disordered" evidence="1">
    <location>
        <begin position="24"/>
        <end position="46"/>
    </location>
</feature>
<dbReference type="HOGENOM" id="CLU_107268_0_0_1"/>
<gene>
    <name evidence="2" type="ORF">S40285_08599</name>
</gene>
<name>A0A084QQL3_STAC4</name>
<feature type="region of interest" description="Disordered" evidence="1">
    <location>
        <begin position="123"/>
        <end position="144"/>
    </location>
</feature>
<protein>
    <submittedName>
        <fullName evidence="2">Uncharacterized protein</fullName>
    </submittedName>
</protein>
<evidence type="ECO:0000256" key="1">
    <source>
        <dbReference type="SAM" id="MobiDB-lite"/>
    </source>
</evidence>
<accession>A0A084QQL3</accession>
<evidence type="ECO:0000313" key="3">
    <source>
        <dbReference type="Proteomes" id="UP000028524"/>
    </source>
</evidence>
<dbReference type="EMBL" id="KL660468">
    <property type="protein sequence ID" value="KFA66248.1"/>
    <property type="molecule type" value="Genomic_DNA"/>
</dbReference>
<dbReference type="InParanoid" id="A0A084QQL3"/>
<proteinExistence type="predicted"/>
<reference evidence="2 3" key="1">
    <citation type="journal article" date="2014" name="BMC Genomics">
        <title>Comparative genome sequencing reveals chemotype-specific gene clusters in the toxigenic black mold Stachybotrys.</title>
        <authorList>
            <person name="Semeiks J."/>
            <person name="Borek D."/>
            <person name="Otwinowski Z."/>
            <person name="Grishin N.V."/>
        </authorList>
    </citation>
    <scope>NUCLEOTIDE SEQUENCE [LARGE SCALE GENOMIC DNA]</scope>
    <source>
        <strain evidence="2 3">IBT 40285</strain>
    </source>
</reference>
<evidence type="ECO:0000313" key="2">
    <source>
        <dbReference type="EMBL" id="KFA66248.1"/>
    </source>
</evidence>
<organism evidence="2 3">
    <name type="scientific">Stachybotrys chlorohalonatus (strain IBT 40285)</name>
    <dbReference type="NCBI Taxonomy" id="1283841"/>
    <lineage>
        <taxon>Eukaryota</taxon>
        <taxon>Fungi</taxon>
        <taxon>Dikarya</taxon>
        <taxon>Ascomycota</taxon>
        <taxon>Pezizomycotina</taxon>
        <taxon>Sordariomycetes</taxon>
        <taxon>Hypocreomycetidae</taxon>
        <taxon>Hypocreales</taxon>
        <taxon>Stachybotryaceae</taxon>
        <taxon>Stachybotrys</taxon>
    </lineage>
</organism>
<sequence length="144" mass="16130">MEHTIIVGGVNDADNKIFIRTDHHKQERDDDITGRPNFKPVDDRGTDFIPMELKQRPACLEPLPASPFDLFKEFVPVCLIEKWAGYKNNAPEPAQGRDRVLLATATIKKSPRDEGFAGHRLDLAYSNSSPWSGRASKAEEAEKA</sequence>
<keyword evidence="3" id="KW-1185">Reference proteome</keyword>
<dbReference type="AlphaFoldDB" id="A0A084QQL3"/>
<dbReference type="Proteomes" id="UP000028524">
    <property type="component" value="Unassembled WGS sequence"/>
</dbReference>